<reference evidence="1 2" key="1">
    <citation type="submission" date="2020-05" db="EMBL/GenBank/DDBJ databases">
        <title>Description of Pedobacter foliorum sp. nov.</title>
        <authorList>
            <person name="Qi S."/>
            <person name="Carlier A."/>
            <person name="Cnockaert M."/>
            <person name="Vandamme P."/>
        </authorList>
    </citation>
    <scope>NUCLEOTIDE SEQUENCE [LARGE SCALE GENOMIC DNA]</scope>
    <source>
        <strain evidence="1 2">LMG 31300</strain>
    </source>
</reference>
<protein>
    <submittedName>
        <fullName evidence="1">Uncharacterized protein</fullName>
    </submittedName>
</protein>
<gene>
    <name evidence="1" type="ORF">HQN85_04565</name>
</gene>
<sequence>MFIKRNSFLLILLLLSGFISSCGSLNSTLPVFYTPASTSNHVSYLPKPMMADSVKTKNYLSVSFSNNTLPYETGDMVMGFINYNRSHVINNINFSYGGFAYFGGTSRGYENSTRKISDEFYGKGFQGLGLRTSIGYAEQSGNTEFRVLNWENSVVFEGGGYSSFIKKEREKHDPLSITSDKTTLYSTGGSTEVIWYGKKIGIDNMDFACF</sequence>
<evidence type="ECO:0000313" key="2">
    <source>
        <dbReference type="Proteomes" id="UP000762110"/>
    </source>
</evidence>
<name>A0ABX2DAW9_9SPHI</name>
<dbReference type="RefSeq" id="WP_173269243.1">
    <property type="nucleotide sequence ID" value="NZ_JABMKV010000001.1"/>
</dbReference>
<comment type="caution">
    <text evidence="1">The sequence shown here is derived from an EMBL/GenBank/DDBJ whole genome shotgun (WGS) entry which is preliminary data.</text>
</comment>
<dbReference type="Proteomes" id="UP000762110">
    <property type="component" value="Unassembled WGS sequence"/>
</dbReference>
<organism evidence="1 2">
    <name type="scientific">Pedobacter boryungensis</name>
    <dbReference type="NCBI Taxonomy" id="869962"/>
    <lineage>
        <taxon>Bacteria</taxon>
        <taxon>Pseudomonadati</taxon>
        <taxon>Bacteroidota</taxon>
        <taxon>Sphingobacteriia</taxon>
        <taxon>Sphingobacteriales</taxon>
        <taxon>Sphingobacteriaceae</taxon>
        <taxon>Pedobacter</taxon>
    </lineage>
</organism>
<keyword evidence="2" id="KW-1185">Reference proteome</keyword>
<accession>A0ABX2DAW9</accession>
<proteinExistence type="predicted"/>
<evidence type="ECO:0000313" key="1">
    <source>
        <dbReference type="EMBL" id="NQX30982.1"/>
    </source>
</evidence>
<dbReference type="EMBL" id="JABMKV010000001">
    <property type="protein sequence ID" value="NQX30982.1"/>
    <property type="molecule type" value="Genomic_DNA"/>
</dbReference>
<dbReference type="PROSITE" id="PS51257">
    <property type="entry name" value="PROKAR_LIPOPROTEIN"/>
    <property type="match status" value="1"/>
</dbReference>